<feature type="region of interest" description="Disordered" evidence="1">
    <location>
        <begin position="1"/>
        <end position="21"/>
    </location>
</feature>
<dbReference type="SUPFAM" id="SSF52540">
    <property type="entry name" value="P-loop containing nucleoside triphosphate hydrolases"/>
    <property type="match status" value="1"/>
</dbReference>
<evidence type="ECO:0000259" key="2">
    <source>
        <dbReference type="SMART" id="SM00382"/>
    </source>
</evidence>
<feature type="region of interest" description="Disordered" evidence="1">
    <location>
        <begin position="430"/>
        <end position="451"/>
    </location>
</feature>
<sequence length="857" mass="97628">MMTPTNRSVGAQAGTPAESKSSLEYTYMRLLEQRIAQLEAVIEKGVTNPAEKSDESKTDTIDKKIESEEPLKDKSEEESATAGAEASKSDESKTNGDITKTSEKQSGNSKDEVTKGEEKKAEDSNADDGSRVRSVISKWNEVTNDYETLKAGNVDSKEDKSQTKVTTFRKVMDRDNERKLKHEAIEIKSAELRKLFLECSRHRDPVNFQHDEKLELKSPFLDFAWYHDDFLKACEPRESDSPARAEAREDLKQLLGLVKKSSSMEPYFKTRENIENAGTIKYEHLWSLFPMGERVYAKPLAPTFPDIQMFEVWYCATTPPESHEIPHKPKTTKLYLFGFDCDGVKVDRYYYTMEIKKFEGERSIDMLEIFPTRFYRNSDRQRDDSALQQELLDRGRRFIELAVADTKESQRSYYGTAITQVNAQSAFAGMASGRDDTETAASHSDDEEDNKIGIKSLTPDIRGKIIVDNYSFQRSKRNPVAYMNPPLGRVDGWALLELDCACRACQSSVALQWKVQPTDDLRHQVESFQESEERLRMCPPKVLGYALRQRLWAQFRIKDISNSENSAESGHYFQKELQLDSKYKETLMAFITNHESSRKRRSQPNSRHSMPETFDIVEDKGKGLAILLHGAPGVGKTLTAEAIALATGRPLVVVSVAEVGTDAADAEARLSDIFSDAARWEAILLMDEADVFLEARERTENPNRNALVSVLLRCLEYYEGIIILTTNRIRSFDVAVQSRMHLAIQYDDLSTEQKSAIYRNLIDKIPKSKLDRELKEPKKLERNLEILCRRGKINGRQIRNIVASAMALANHRSDNEEKLKGVLTFDDLEAVHEMTMDFVTTLSEDTWKTRKFNEAGR</sequence>
<dbReference type="InterPro" id="IPR027417">
    <property type="entry name" value="P-loop_NTPase"/>
</dbReference>
<dbReference type="SMART" id="SM00382">
    <property type="entry name" value="AAA"/>
    <property type="match status" value="1"/>
</dbReference>
<protein>
    <recommendedName>
        <fullName evidence="2">AAA+ ATPase domain-containing protein</fullName>
    </recommendedName>
</protein>
<evidence type="ECO:0000313" key="3">
    <source>
        <dbReference type="EMBL" id="WPB04571.1"/>
    </source>
</evidence>
<feature type="region of interest" description="Disordered" evidence="1">
    <location>
        <begin position="44"/>
        <end position="132"/>
    </location>
</feature>
<dbReference type="InterPro" id="IPR003593">
    <property type="entry name" value="AAA+_ATPase"/>
</dbReference>
<reference evidence="3 4" key="1">
    <citation type="submission" date="2023-09" db="EMBL/GenBank/DDBJ databases">
        <title>Complete-Gapless Cercospora beticola genome.</title>
        <authorList>
            <person name="Wyatt N.A."/>
            <person name="Spanner R.E."/>
            <person name="Bolton M.D."/>
        </authorList>
    </citation>
    <scope>NUCLEOTIDE SEQUENCE [LARGE SCALE GENOMIC DNA]</scope>
    <source>
        <strain evidence="3">Cb09-40</strain>
    </source>
</reference>
<dbReference type="Pfam" id="PF00004">
    <property type="entry name" value="AAA"/>
    <property type="match status" value="1"/>
</dbReference>
<dbReference type="PANTHER" id="PTHR46411:SF3">
    <property type="entry name" value="AAA+ ATPASE DOMAIN-CONTAINING PROTEIN"/>
    <property type="match status" value="1"/>
</dbReference>
<feature type="compositionally biased region" description="Polar residues" evidence="1">
    <location>
        <begin position="95"/>
        <end position="108"/>
    </location>
</feature>
<feature type="compositionally biased region" description="Basic and acidic residues" evidence="1">
    <location>
        <begin position="51"/>
        <end position="77"/>
    </location>
</feature>
<dbReference type="CDD" id="cd19481">
    <property type="entry name" value="RecA-like_protease"/>
    <property type="match status" value="1"/>
</dbReference>
<dbReference type="RefSeq" id="XP_023453762.2">
    <property type="nucleotide sequence ID" value="XM_023600765.2"/>
</dbReference>
<feature type="compositionally biased region" description="Basic and acidic residues" evidence="1">
    <location>
        <begin position="109"/>
        <end position="131"/>
    </location>
</feature>
<evidence type="ECO:0000256" key="1">
    <source>
        <dbReference type="SAM" id="MobiDB-lite"/>
    </source>
</evidence>
<dbReference type="Proteomes" id="UP001302367">
    <property type="component" value="Chromosome 6"/>
</dbReference>
<organism evidence="3 4">
    <name type="scientific">Cercospora beticola</name>
    <name type="common">Sugarbeet leaf spot fungus</name>
    <dbReference type="NCBI Taxonomy" id="122368"/>
    <lineage>
        <taxon>Eukaryota</taxon>
        <taxon>Fungi</taxon>
        <taxon>Dikarya</taxon>
        <taxon>Ascomycota</taxon>
        <taxon>Pezizomycotina</taxon>
        <taxon>Dothideomycetes</taxon>
        <taxon>Dothideomycetidae</taxon>
        <taxon>Mycosphaerellales</taxon>
        <taxon>Mycosphaerellaceae</taxon>
        <taxon>Cercospora</taxon>
    </lineage>
</organism>
<proteinExistence type="predicted"/>
<keyword evidence="4" id="KW-1185">Reference proteome</keyword>
<gene>
    <name evidence="3" type="ORF">RHO25_009217</name>
</gene>
<feature type="domain" description="AAA+ ATPase" evidence="2">
    <location>
        <begin position="622"/>
        <end position="780"/>
    </location>
</feature>
<dbReference type="PANTHER" id="PTHR46411">
    <property type="entry name" value="FAMILY ATPASE, PUTATIVE-RELATED"/>
    <property type="match status" value="1"/>
</dbReference>
<evidence type="ECO:0000313" key="4">
    <source>
        <dbReference type="Proteomes" id="UP001302367"/>
    </source>
</evidence>
<dbReference type="Pfam" id="PF23232">
    <property type="entry name" value="AAA_lid_13"/>
    <property type="match status" value="1"/>
</dbReference>
<dbReference type="Gene3D" id="3.40.50.300">
    <property type="entry name" value="P-loop containing nucleotide triphosphate hydrolases"/>
    <property type="match status" value="1"/>
</dbReference>
<accession>A0ABZ0NYF3</accession>
<dbReference type="GeneID" id="35431820"/>
<dbReference type="InterPro" id="IPR056599">
    <property type="entry name" value="AAA_lid_fung"/>
</dbReference>
<dbReference type="Pfam" id="PF22942">
    <property type="entry name" value="DUF7025"/>
    <property type="match status" value="1"/>
</dbReference>
<dbReference type="InterPro" id="IPR054289">
    <property type="entry name" value="DUF7025"/>
</dbReference>
<dbReference type="EMBL" id="CP134189">
    <property type="protein sequence ID" value="WPB04571.1"/>
    <property type="molecule type" value="Genomic_DNA"/>
</dbReference>
<dbReference type="InterPro" id="IPR003959">
    <property type="entry name" value="ATPase_AAA_core"/>
</dbReference>
<name>A0ABZ0NYF3_CERBT</name>